<reference evidence="1" key="1">
    <citation type="submission" date="2021-10" db="EMBL/GenBank/DDBJ databases">
        <title>Streptomonospora sp. nov., isolated from mangrove soil.</title>
        <authorList>
            <person name="Chen X."/>
            <person name="Ge X."/>
            <person name="Liu W."/>
        </authorList>
    </citation>
    <scope>NUCLEOTIDE SEQUENCE</scope>
    <source>
        <strain evidence="1">S1-112</strain>
    </source>
</reference>
<organism evidence="1 2">
    <name type="scientific">Streptomonospora mangrovi</name>
    <dbReference type="NCBI Taxonomy" id="2883123"/>
    <lineage>
        <taxon>Bacteria</taxon>
        <taxon>Bacillati</taxon>
        <taxon>Actinomycetota</taxon>
        <taxon>Actinomycetes</taxon>
        <taxon>Streptosporangiales</taxon>
        <taxon>Nocardiopsidaceae</taxon>
        <taxon>Streptomonospora</taxon>
    </lineage>
</organism>
<dbReference type="AlphaFoldDB" id="A0A9X3SDY2"/>
<dbReference type="Proteomes" id="UP001140076">
    <property type="component" value="Unassembled WGS sequence"/>
</dbReference>
<gene>
    <name evidence="1" type="ORF">LG943_02425</name>
</gene>
<name>A0A9X3SDY2_9ACTN</name>
<dbReference type="EMBL" id="JAJAQC010000003">
    <property type="protein sequence ID" value="MDA0563190.1"/>
    <property type="molecule type" value="Genomic_DNA"/>
</dbReference>
<protein>
    <submittedName>
        <fullName evidence="1">Uncharacterized protein</fullName>
    </submittedName>
</protein>
<proteinExistence type="predicted"/>
<evidence type="ECO:0000313" key="1">
    <source>
        <dbReference type="EMBL" id="MDA0563190.1"/>
    </source>
</evidence>
<keyword evidence="2" id="KW-1185">Reference proteome</keyword>
<dbReference type="RefSeq" id="WP_270070474.1">
    <property type="nucleotide sequence ID" value="NZ_JAJAQC010000003.1"/>
</dbReference>
<sequence length="167" mass="18404">MSVQSRAETPLAEVAEVWPRDGHIRVVGDVHGHPDPASTRWLLVLALRDHDTRLRYPLETGSAARFDATVPLADFVPADPAARAAEVKWDLYLAPEDTADLGTAHWLRVGRQLDDIRGKKKIMVFPVQYVRTDDGTALAVQPFYTIKDNLSVECAPHPSESSGQATP</sequence>
<comment type="caution">
    <text evidence="1">The sequence shown here is derived from an EMBL/GenBank/DDBJ whole genome shotgun (WGS) entry which is preliminary data.</text>
</comment>
<accession>A0A9X3SDY2</accession>
<evidence type="ECO:0000313" key="2">
    <source>
        <dbReference type="Proteomes" id="UP001140076"/>
    </source>
</evidence>